<dbReference type="Gene3D" id="3.40.50.1980">
    <property type="entry name" value="Nitrogenase molybdenum iron protein domain"/>
    <property type="match status" value="2"/>
</dbReference>
<dbReference type="PRINTS" id="PR00691">
    <property type="entry name" value="ADHESINB"/>
</dbReference>
<dbReference type="PRINTS" id="PR00690">
    <property type="entry name" value="ADHESNFAMILY"/>
</dbReference>
<dbReference type="GO" id="GO:0030313">
    <property type="term" value="C:cell envelope"/>
    <property type="evidence" value="ECO:0007669"/>
    <property type="project" value="UniProtKB-SubCell"/>
</dbReference>
<keyword evidence="2 5" id="KW-0813">Transport</keyword>
<dbReference type="PROSITE" id="PS51257">
    <property type="entry name" value="PROKAR_LIPOPROTEIN"/>
    <property type="match status" value="1"/>
</dbReference>
<dbReference type="OrthoDB" id="9810636at2"/>
<evidence type="ECO:0000256" key="2">
    <source>
        <dbReference type="ARBA" id="ARBA00022448"/>
    </source>
</evidence>
<dbReference type="EMBL" id="CP046457">
    <property type="protein sequence ID" value="QGT99403.1"/>
    <property type="molecule type" value="Genomic_DNA"/>
</dbReference>
<dbReference type="Pfam" id="PF01297">
    <property type="entry name" value="ZnuA"/>
    <property type="match status" value="1"/>
</dbReference>
<evidence type="ECO:0000256" key="4">
    <source>
        <dbReference type="ARBA" id="ARBA00022729"/>
    </source>
</evidence>
<accession>A0A6I6DGC9</accession>
<evidence type="ECO:0000313" key="6">
    <source>
        <dbReference type="EMBL" id="QGT99403.1"/>
    </source>
</evidence>
<dbReference type="InterPro" id="IPR006128">
    <property type="entry name" value="Lipoprotein_PsaA-like"/>
</dbReference>
<comment type="subcellular location">
    <subcellularLocation>
        <location evidence="1">Cell envelope</location>
    </subcellularLocation>
</comment>
<keyword evidence="3" id="KW-0479">Metal-binding</keyword>
<dbReference type="PANTHER" id="PTHR42953">
    <property type="entry name" value="HIGH-AFFINITY ZINC UPTAKE SYSTEM PROTEIN ZNUA-RELATED"/>
    <property type="match status" value="1"/>
</dbReference>
<dbReference type="KEGG" id="salq:SYNTR_0810"/>
<gene>
    <name evidence="6" type="ORF">SYNTR_0810</name>
</gene>
<dbReference type="Proteomes" id="UP000426444">
    <property type="component" value="Chromosome"/>
</dbReference>
<organism evidence="6 7">
    <name type="scientific">Candidatus Syntrophocurvum alkaliphilum</name>
    <dbReference type="NCBI Taxonomy" id="2293317"/>
    <lineage>
        <taxon>Bacteria</taxon>
        <taxon>Bacillati</taxon>
        <taxon>Bacillota</taxon>
        <taxon>Clostridia</taxon>
        <taxon>Eubacteriales</taxon>
        <taxon>Syntrophomonadaceae</taxon>
        <taxon>Candidatus Syntrophocurvum</taxon>
    </lineage>
</organism>
<keyword evidence="7" id="KW-1185">Reference proteome</keyword>
<evidence type="ECO:0000256" key="1">
    <source>
        <dbReference type="ARBA" id="ARBA00004196"/>
    </source>
</evidence>
<dbReference type="AlphaFoldDB" id="A0A6I6DGC9"/>
<evidence type="ECO:0000313" key="7">
    <source>
        <dbReference type="Proteomes" id="UP000426444"/>
    </source>
</evidence>
<dbReference type="GO" id="GO:0030001">
    <property type="term" value="P:metal ion transport"/>
    <property type="evidence" value="ECO:0007669"/>
    <property type="project" value="InterPro"/>
</dbReference>
<evidence type="ECO:0000256" key="3">
    <source>
        <dbReference type="ARBA" id="ARBA00022723"/>
    </source>
</evidence>
<dbReference type="InterPro" id="IPR050492">
    <property type="entry name" value="Bact_metal-bind_prot9"/>
</dbReference>
<protein>
    <submittedName>
        <fullName evidence="6">Manganese ABC transporter, periplasmic-binding protein SitA</fullName>
    </submittedName>
</protein>
<dbReference type="GO" id="GO:0007155">
    <property type="term" value="P:cell adhesion"/>
    <property type="evidence" value="ECO:0007669"/>
    <property type="project" value="InterPro"/>
</dbReference>
<comment type="similarity">
    <text evidence="5">Belongs to the bacterial solute-binding protein 9 family.</text>
</comment>
<dbReference type="RefSeq" id="WP_156203304.1">
    <property type="nucleotide sequence ID" value="NZ_CP046457.1"/>
</dbReference>
<proteinExistence type="inferred from homology"/>
<dbReference type="GO" id="GO:0046872">
    <property type="term" value="F:metal ion binding"/>
    <property type="evidence" value="ECO:0007669"/>
    <property type="project" value="UniProtKB-KW"/>
</dbReference>
<name>A0A6I6DGC9_9FIRM</name>
<reference evidence="7" key="1">
    <citation type="journal article" date="2019" name="Microbiology">
        <title>Complete Genome Sequence of an Uncultured Bacterium of the Candidate Phylum Bipolaricaulota.</title>
        <authorList>
            <person name="Kadnikov V.V."/>
            <person name="Mardanov A.V."/>
            <person name="Beletsky A.V."/>
            <person name="Frank Y.A."/>
            <person name="Karnachuk O.V."/>
            <person name="Ravin N.V."/>
        </authorList>
    </citation>
    <scope>NUCLEOTIDE SEQUENCE [LARGE SCALE GENOMIC DNA]</scope>
</reference>
<evidence type="ECO:0000256" key="5">
    <source>
        <dbReference type="RuleBase" id="RU003512"/>
    </source>
</evidence>
<dbReference type="PANTHER" id="PTHR42953:SF1">
    <property type="entry name" value="METAL-BINDING PROTEIN HI_0362-RELATED"/>
    <property type="match status" value="1"/>
</dbReference>
<sequence length="302" mass="33955">MSKFFKVISIIMVLSLLVIVSGCSNNQEVSKDDDGLYVVTSISILSDITKEILGERGYVDYIVPRGEEPEEYEFIPSDFQKTNYADLIIFNGYNLEPAMERAVKATSNKEIIFATNGITPIFLEGDSDLEDPHAWFNPILVATYVENILDALITKDPEGEKYYQENANNYTEKLIDLDLWIKDKVNNIPEENRVLVISENALKYFGEAYGFEAVGIWELNSHEEGTPQQISRVVNIVNDRNLPAIFVESTIDNRYMQTISNETGVPIAGEIFTDALGNKGSGADNYIDMMKTNVNTFVKGLK</sequence>
<dbReference type="InterPro" id="IPR006129">
    <property type="entry name" value="AdhesinB"/>
</dbReference>
<dbReference type="InterPro" id="IPR006127">
    <property type="entry name" value="ZnuA-like"/>
</dbReference>
<dbReference type="SUPFAM" id="SSF53807">
    <property type="entry name" value="Helical backbone' metal receptor"/>
    <property type="match status" value="1"/>
</dbReference>
<keyword evidence="4" id="KW-0732">Signal</keyword>